<keyword evidence="5 7" id="KW-0539">Nucleus</keyword>
<comment type="subcellular location">
    <subcellularLocation>
        <location evidence="1 7">Nucleus</location>
    </subcellularLocation>
</comment>
<dbReference type="Proteomes" id="UP001497512">
    <property type="component" value="Chromosome 15"/>
</dbReference>
<feature type="region of interest" description="Disordered" evidence="8">
    <location>
        <begin position="123"/>
        <end position="156"/>
    </location>
</feature>
<dbReference type="InterPro" id="IPR000315">
    <property type="entry name" value="Znf_B-box"/>
</dbReference>
<evidence type="ECO:0000256" key="8">
    <source>
        <dbReference type="SAM" id="MobiDB-lite"/>
    </source>
</evidence>
<feature type="region of interest" description="Disordered" evidence="8">
    <location>
        <begin position="174"/>
        <end position="195"/>
    </location>
</feature>
<dbReference type="PANTHER" id="PTHR31874">
    <property type="entry name" value="CCT MOTIF FAMILY PROTEIN, EXPRESSED"/>
    <property type="match status" value="1"/>
</dbReference>
<evidence type="ECO:0000256" key="7">
    <source>
        <dbReference type="PROSITE-ProRule" id="PRU00357"/>
    </source>
</evidence>
<dbReference type="PANTHER" id="PTHR31874:SF1">
    <property type="entry name" value="ZINC FINGER PROTEIN CONSTANS-LIKE 6"/>
    <property type="match status" value="1"/>
</dbReference>
<evidence type="ECO:0000256" key="2">
    <source>
        <dbReference type="ARBA" id="ARBA00010024"/>
    </source>
</evidence>
<evidence type="ECO:0000313" key="11">
    <source>
        <dbReference type="EMBL" id="CAK9206923.1"/>
    </source>
</evidence>
<evidence type="ECO:0000259" key="10">
    <source>
        <dbReference type="PROSITE" id="PS51017"/>
    </source>
</evidence>
<evidence type="ECO:0000256" key="3">
    <source>
        <dbReference type="ARBA" id="ARBA00022723"/>
    </source>
</evidence>
<name>A0ABP0TWL9_9BRYO</name>
<organism evidence="11 12">
    <name type="scientific">Sphagnum troendelagicum</name>
    <dbReference type="NCBI Taxonomy" id="128251"/>
    <lineage>
        <taxon>Eukaryota</taxon>
        <taxon>Viridiplantae</taxon>
        <taxon>Streptophyta</taxon>
        <taxon>Embryophyta</taxon>
        <taxon>Bryophyta</taxon>
        <taxon>Sphagnophytina</taxon>
        <taxon>Sphagnopsida</taxon>
        <taxon>Sphagnales</taxon>
        <taxon>Sphagnaceae</taxon>
        <taxon>Sphagnum</taxon>
    </lineage>
</organism>
<keyword evidence="6" id="KW-0863">Zinc-finger</keyword>
<evidence type="ECO:0000256" key="6">
    <source>
        <dbReference type="PROSITE-ProRule" id="PRU00024"/>
    </source>
</evidence>
<dbReference type="Pfam" id="PF00643">
    <property type="entry name" value="zf-B_box"/>
    <property type="match status" value="1"/>
</dbReference>
<dbReference type="PROSITE" id="PS51017">
    <property type="entry name" value="CCT"/>
    <property type="match status" value="1"/>
</dbReference>
<comment type="similarity">
    <text evidence="2">Belongs to the CONSTANS family.</text>
</comment>
<dbReference type="InterPro" id="IPR010402">
    <property type="entry name" value="CCT_domain"/>
</dbReference>
<keyword evidence="3" id="KW-0479">Metal-binding</keyword>
<keyword evidence="4" id="KW-0862">Zinc</keyword>
<dbReference type="InterPro" id="IPR049808">
    <property type="entry name" value="CONSTANS-like_Bbox1"/>
</dbReference>
<dbReference type="InterPro" id="IPR052453">
    <property type="entry name" value="CONSTANS-like_ZF"/>
</dbReference>
<evidence type="ECO:0000313" key="12">
    <source>
        <dbReference type="Proteomes" id="UP001497512"/>
    </source>
</evidence>
<gene>
    <name evidence="11" type="ORF">CSSPTR1EN2_LOCUS8591</name>
</gene>
<dbReference type="Pfam" id="PF06203">
    <property type="entry name" value="CCT"/>
    <property type="match status" value="1"/>
</dbReference>
<feature type="domain" description="B box-type" evidence="9">
    <location>
        <begin position="16"/>
        <end position="63"/>
    </location>
</feature>
<dbReference type="CDD" id="cd19821">
    <property type="entry name" value="Bbox1_BBX-like"/>
    <property type="match status" value="1"/>
</dbReference>
<proteinExistence type="inferred from homology"/>
<evidence type="ECO:0000256" key="5">
    <source>
        <dbReference type="ARBA" id="ARBA00023242"/>
    </source>
</evidence>
<evidence type="ECO:0000259" key="9">
    <source>
        <dbReference type="PROSITE" id="PS50119"/>
    </source>
</evidence>
<sequence>MTTSSVQATAMAIAGRASRACDVCGIQRARWYCAADEAYLCAKCDTTVHGANALALRHDRVRLAPHGVPLQKSSSLKRSSSSSAVVVVSKHSKNGSAAAASASRPAAAAIVVHTTDAEKQLLEAQTRTAPTSAVLDSKPKEGDQEEEEEKISAVEEEDEFKLFSSKDLLLTSKDSGGGSTEFESTDFASTDFGSPDFGGPRDIMCDEFGLNFDFPLPPGSSDSFESETEDRVFSQAHAAAGIEQYQQHQQEPPSPFAKFLPGLVKLEGLYSGKERVKKEAQEILRCSLEALSEEDLRQLPSLRLDYEDVLNAWSDRGAFWMDSQRPRLLNSDDSNAAAARMEVPGMMVPVMSADGEATAMAAAAAEVGRQARVLRYKEKRRTRLFSKTIRYEVRKLNAERRPRMKGRFVKRTSASS</sequence>
<evidence type="ECO:0000256" key="1">
    <source>
        <dbReference type="ARBA" id="ARBA00004123"/>
    </source>
</evidence>
<reference evidence="11" key="1">
    <citation type="submission" date="2024-02" db="EMBL/GenBank/DDBJ databases">
        <authorList>
            <consortium name="ELIXIR-Norway"/>
            <consortium name="Elixir Norway"/>
        </authorList>
    </citation>
    <scope>NUCLEOTIDE SEQUENCE</scope>
</reference>
<dbReference type="EMBL" id="OZ019907">
    <property type="protein sequence ID" value="CAK9206923.1"/>
    <property type="molecule type" value="Genomic_DNA"/>
</dbReference>
<accession>A0ABP0TWL9</accession>
<dbReference type="PROSITE" id="PS50119">
    <property type="entry name" value="ZF_BBOX"/>
    <property type="match status" value="1"/>
</dbReference>
<protein>
    <submittedName>
        <fullName evidence="11">Uncharacterized protein</fullName>
    </submittedName>
</protein>
<feature type="domain" description="CCT" evidence="10">
    <location>
        <begin position="369"/>
        <end position="411"/>
    </location>
</feature>
<keyword evidence="12" id="KW-1185">Reference proteome</keyword>
<dbReference type="SMART" id="SM00336">
    <property type="entry name" value="BBOX"/>
    <property type="match status" value="1"/>
</dbReference>
<feature type="compositionally biased region" description="Acidic residues" evidence="8">
    <location>
        <begin position="143"/>
        <end position="156"/>
    </location>
</feature>
<evidence type="ECO:0000256" key="4">
    <source>
        <dbReference type="ARBA" id="ARBA00022833"/>
    </source>
</evidence>